<organism evidence="4 5">
    <name type="scientific">Labilithrix luteola</name>
    <dbReference type="NCBI Taxonomy" id="1391654"/>
    <lineage>
        <taxon>Bacteria</taxon>
        <taxon>Pseudomonadati</taxon>
        <taxon>Myxococcota</taxon>
        <taxon>Polyangia</taxon>
        <taxon>Polyangiales</taxon>
        <taxon>Labilitrichaceae</taxon>
        <taxon>Labilithrix</taxon>
    </lineage>
</organism>
<dbReference type="EMBL" id="CP012333">
    <property type="protein sequence ID" value="AKV03515.1"/>
    <property type="molecule type" value="Genomic_DNA"/>
</dbReference>
<dbReference type="Pfam" id="PF02374">
    <property type="entry name" value="ArsA_ATPase"/>
    <property type="match status" value="1"/>
</dbReference>
<reference evidence="4 5" key="1">
    <citation type="submission" date="2015-08" db="EMBL/GenBank/DDBJ databases">
        <authorList>
            <person name="Babu N.S."/>
            <person name="Beckwith C.J."/>
            <person name="Beseler K.G."/>
            <person name="Brison A."/>
            <person name="Carone J.V."/>
            <person name="Caskin T.P."/>
            <person name="Diamond M."/>
            <person name="Durham M.E."/>
            <person name="Foxe J.M."/>
            <person name="Go M."/>
            <person name="Henderson B.A."/>
            <person name="Jones I.B."/>
            <person name="McGettigan J.A."/>
            <person name="Micheletti S.J."/>
            <person name="Nasrallah M.E."/>
            <person name="Ortiz D."/>
            <person name="Piller C.R."/>
            <person name="Privatt S.R."/>
            <person name="Schneider S.L."/>
            <person name="Sharp S."/>
            <person name="Smith T.C."/>
            <person name="Stanton J.D."/>
            <person name="Ullery H.E."/>
            <person name="Wilson R.J."/>
            <person name="Serrano M.G."/>
            <person name="Buck G."/>
            <person name="Lee V."/>
            <person name="Wang Y."/>
            <person name="Carvalho R."/>
            <person name="Voegtly L."/>
            <person name="Shi R."/>
            <person name="Duckworth R."/>
            <person name="Johnson A."/>
            <person name="Loviza R."/>
            <person name="Walstead R."/>
            <person name="Shah Z."/>
            <person name="Kiflezghi M."/>
            <person name="Wade K."/>
            <person name="Ball S.L."/>
            <person name="Bradley K.W."/>
            <person name="Asai D.J."/>
            <person name="Bowman C.A."/>
            <person name="Russell D.A."/>
            <person name="Pope W.H."/>
            <person name="Jacobs-Sera D."/>
            <person name="Hendrix R.W."/>
            <person name="Hatfull G.F."/>
        </authorList>
    </citation>
    <scope>NUCLEOTIDE SEQUENCE [LARGE SCALE GENOMIC DNA]</scope>
    <source>
        <strain evidence="4 5">DSM 27648</strain>
    </source>
</reference>
<dbReference type="SUPFAM" id="SSF52540">
    <property type="entry name" value="P-loop containing nucleoside triphosphate hydrolases"/>
    <property type="match status" value="1"/>
</dbReference>
<evidence type="ECO:0000313" key="5">
    <source>
        <dbReference type="Proteomes" id="UP000064967"/>
    </source>
</evidence>
<dbReference type="RefSeq" id="WP_146654276.1">
    <property type="nucleotide sequence ID" value="NZ_CP012333.1"/>
</dbReference>
<evidence type="ECO:0000313" key="4">
    <source>
        <dbReference type="EMBL" id="AKV03515.1"/>
    </source>
</evidence>
<evidence type="ECO:0000259" key="3">
    <source>
        <dbReference type="Pfam" id="PF02374"/>
    </source>
</evidence>
<dbReference type="AlphaFoldDB" id="A0A0K1QDK2"/>
<dbReference type="InterPro" id="IPR016300">
    <property type="entry name" value="ATPase_ArsA/GET3"/>
</dbReference>
<proteinExistence type="predicted"/>
<dbReference type="PATRIC" id="fig|1391654.3.peg.10317"/>
<dbReference type="STRING" id="1391654.AKJ09_10178"/>
<sequence>MATFIDPLVRTKKVIVCCGAGGVGKTTTAAAIGVASAAAGRRVLVLTIDPARRLAEAMGIPEAAREPTAVPRARLDALDVPPEGELSAWMLAPEVVFESMVRKLAKDEAHAKEVFANRLYQHLSKIVAGMQEYTAAEALHALSTDGRYDLVVLDTPPSRNALAFLEAPRKLAMFLDERVIGVFLPHKSAFMRAASDLIEKVFTRAFGAGFFDDLQSFLGVFSGMFGGMRAHADAVRSLLLSQDAAFLLVTSPEPAALAEAAFFQSKIRELGLPFAGYVLNRSWAYTRGFVGPETIELPEGAGDTERLALRKLGQLADTERWRAQRDRDLLAKLRMQTESGAAIATPHLGGAVEDLAGLGALAKNLVQLDNR</sequence>
<dbReference type="GO" id="GO:0016887">
    <property type="term" value="F:ATP hydrolysis activity"/>
    <property type="evidence" value="ECO:0007669"/>
    <property type="project" value="InterPro"/>
</dbReference>
<comment type="catalytic activity">
    <reaction evidence="1">
        <text>arsenite(in) + ATP + H2O = arsenite(out) + ADP + phosphate + H(+)</text>
        <dbReference type="Rhea" id="RHEA:11348"/>
        <dbReference type="ChEBI" id="CHEBI:15377"/>
        <dbReference type="ChEBI" id="CHEBI:15378"/>
        <dbReference type="ChEBI" id="CHEBI:29242"/>
        <dbReference type="ChEBI" id="CHEBI:30616"/>
        <dbReference type="ChEBI" id="CHEBI:43474"/>
        <dbReference type="ChEBI" id="CHEBI:456216"/>
        <dbReference type="EC" id="7.3.2.7"/>
    </reaction>
</comment>
<accession>A0A0K1QDK2</accession>
<feature type="domain" description="ArsA/GET3 Anion-transporting ATPase-like" evidence="3">
    <location>
        <begin position="13"/>
        <end position="179"/>
    </location>
</feature>
<dbReference type="Gene3D" id="3.40.50.300">
    <property type="entry name" value="P-loop containing nucleotide triphosphate hydrolases"/>
    <property type="match status" value="1"/>
</dbReference>
<dbReference type="InterPro" id="IPR027417">
    <property type="entry name" value="P-loop_NTPase"/>
</dbReference>
<dbReference type="OrthoDB" id="5490584at2"/>
<dbReference type="PANTHER" id="PTHR10803">
    <property type="entry name" value="ARSENICAL PUMP-DRIVING ATPASE ARSENITE-TRANSLOCATING ATPASE"/>
    <property type="match status" value="1"/>
</dbReference>
<evidence type="ECO:0000256" key="2">
    <source>
        <dbReference type="ARBA" id="ARBA00066752"/>
    </source>
</evidence>
<keyword evidence="5" id="KW-1185">Reference proteome</keyword>
<evidence type="ECO:0000256" key="1">
    <source>
        <dbReference type="ARBA" id="ARBA00052296"/>
    </source>
</evidence>
<dbReference type="PANTHER" id="PTHR10803:SF26">
    <property type="entry name" value="ANION TRANSPORTER ATPASE-RELATED"/>
    <property type="match status" value="1"/>
</dbReference>
<name>A0A0K1QDK2_9BACT</name>
<dbReference type="GO" id="GO:0005524">
    <property type="term" value="F:ATP binding"/>
    <property type="evidence" value="ECO:0007669"/>
    <property type="project" value="InterPro"/>
</dbReference>
<dbReference type="EC" id="7.3.2.7" evidence="2"/>
<dbReference type="InterPro" id="IPR025723">
    <property type="entry name" value="ArsA/GET3_ATPase-like"/>
</dbReference>
<dbReference type="GO" id="GO:0015446">
    <property type="term" value="F:ATPase-coupled arsenite transmembrane transporter activity"/>
    <property type="evidence" value="ECO:0007669"/>
    <property type="project" value="UniProtKB-EC"/>
</dbReference>
<gene>
    <name evidence="4" type="ORF">AKJ09_10178</name>
</gene>
<dbReference type="Proteomes" id="UP000064967">
    <property type="component" value="Chromosome"/>
</dbReference>
<protein>
    <recommendedName>
        <fullName evidence="2">arsenite-transporting ATPase</fullName>
        <ecNumber evidence="2">7.3.2.7</ecNumber>
    </recommendedName>
</protein>
<dbReference type="KEGG" id="llu:AKJ09_10178"/>